<reference evidence="3 4" key="1">
    <citation type="submission" date="2024-01" db="EMBL/GenBank/DDBJ databases">
        <title>Genome assemblies of Stephania.</title>
        <authorList>
            <person name="Yang L."/>
        </authorList>
    </citation>
    <scope>NUCLEOTIDE SEQUENCE [LARGE SCALE GENOMIC DNA]</scope>
    <source>
        <strain evidence="3">JXDWG</strain>
        <tissue evidence="3">Leaf</tissue>
    </source>
</reference>
<dbReference type="InterPro" id="IPR052579">
    <property type="entry name" value="Zinc_finger_SWIM"/>
</dbReference>
<dbReference type="InterPro" id="IPR018289">
    <property type="entry name" value="MULE_transposase_dom"/>
</dbReference>
<dbReference type="EMBL" id="JBBNAG010000007">
    <property type="protein sequence ID" value="KAK9118955.1"/>
    <property type="molecule type" value="Genomic_DNA"/>
</dbReference>
<dbReference type="Proteomes" id="UP001419268">
    <property type="component" value="Unassembled WGS sequence"/>
</dbReference>
<accession>A0AAP0IPB7</accession>
<gene>
    <name evidence="3" type="ORF">Scep_017048</name>
</gene>
<evidence type="ECO:0000259" key="2">
    <source>
        <dbReference type="Pfam" id="PF10551"/>
    </source>
</evidence>
<dbReference type="PANTHER" id="PTHR31569:SF4">
    <property type="entry name" value="SWIM-TYPE DOMAIN-CONTAINING PROTEIN"/>
    <property type="match status" value="1"/>
</dbReference>
<keyword evidence="4" id="KW-1185">Reference proteome</keyword>
<dbReference type="Pfam" id="PF10551">
    <property type="entry name" value="MULE"/>
    <property type="match status" value="1"/>
</dbReference>
<feature type="compositionally biased region" description="Basic residues" evidence="1">
    <location>
        <begin position="656"/>
        <end position="671"/>
    </location>
</feature>
<comment type="caution">
    <text evidence="3">The sequence shown here is derived from an EMBL/GenBank/DDBJ whole genome shotgun (WGS) entry which is preliminary data.</text>
</comment>
<proteinExistence type="predicted"/>
<name>A0AAP0IPB7_9MAGN</name>
<evidence type="ECO:0000313" key="4">
    <source>
        <dbReference type="Proteomes" id="UP001419268"/>
    </source>
</evidence>
<sequence length="882" mass="100846">MPICTLFPDYKDTFTPCRPFPSREAAVSWLQMIGRENMFVLVTKHSDAGGIKRRGRVKLACERSGTYRGMSQRVGKGKAAKIYLKARNDEEEEKARTQTGTKKCGCPFLINVKENADSLWYVTVICGRHNHEPAKNLDGHSFAGRLDKGEQEVVVQMTKGNVKPRDILNTLKQRDVRNVSTMRTIYNARQKVRNEDAGGRTQMQQLLHILEKNKWMSWHRKHPVTNVVTELFWSHPDSIKLLRCFPSVILMDCTYKTNRYRMPLLEIVGITSTHLTFSVGFAFLSSESHGNYVWALENLRSILDGWPKPDVFVTDRDLALISAIEEVFPASSHLLCSWHIDKVVLAKTKKMFGENDGFARFMDRWTSVIYANSDALFEVRMNDLRCEFGNVKGLTEYLDNTWLKSYKEKFVSAWKNIIMHFGETTTQRVESAHSILKLHLGNNQANFETMWNVVDGLLRIQHNNIKASFELSFNVVQHEYIDELYRRLRGYVSQHALRLIRDELTRGEDVGHDSTRCYCEIRTTHGLPCAHELNHHIFARSPIPLEDIHVYWRKLSMIPENPVDPSGYNVHDEIERVLEKFHACTDEDDRLRIIQQLREISRPSSTPGVVPPAKIKTKGRTPGSSKRKHDGDDSSTRRLPSGFEYVLSTQEASSSRQKKSKVVPKMRRGSRRTQSATNMAYGHCVEPDWLPHVEGIIDVVADGNCGYRCVASGLRLANVDGWRIVRRMMYDVIIGHENLWRELLGSSYESVKIAVHCQENQVGASFKEWLTLPDMELLVSIAFNVILVNLSLGSATTFLPLRSAPPSSLHNRLVIVMVNDRNIHWVRVKLRVNAPLPSLYPSWDRYVADCAKVWRDGFVFRDIAPIATIDDDTVSVVDLGTP</sequence>
<dbReference type="PANTHER" id="PTHR31569">
    <property type="entry name" value="SWIM-TYPE DOMAIN-CONTAINING PROTEIN"/>
    <property type="match status" value="1"/>
</dbReference>
<evidence type="ECO:0000256" key="1">
    <source>
        <dbReference type="SAM" id="MobiDB-lite"/>
    </source>
</evidence>
<organism evidence="3 4">
    <name type="scientific">Stephania cephalantha</name>
    <dbReference type="NCBI Taxonomy" id="152367"/>
    <lineage>
        <taxon>Eukaryota</taxon>
        <taxon>Viridiplantae</taxon>
        <taxon>Streptophyta</taxon>
        <taxon>Embryophyta</taxon>
        <taxon>Tracheophyta</taxon>
        <taxon>Spermatophyta</taxon>
        <taxon>Magnoliopsida</taxon>
        <taxon>Ranunculales</taxon>
        <taxon>Menispermaceae</taxon>
        <taxon>Menispermoideae</taxon>
        <taxon>Cissampelideae</taxon>
        <taxon>Stephania</taxon>
    </lineage>
</organism>
<dbReference type="AlphaFoldDB" id="A0AAP0IPB7"/>
<feature type="region of interest" description="Disordered" evidence="1">
    <location>
        <begin position="597"/>
        <end position="675"/>
    </location>
</feature>
<evidence type="ECO:0000313" key="3">
    <source>
        <dbReference type="EMBL" id="KAK9118955.1"/>
    </source>
</evidence>
<feature type="domain" description="MULE transposase" evidence="2">
    <location>
        <begin position="248"/>
        <end position="341"/>
    </location>
</feature>
<protein>
    <recommendedName>
        <fullName evidence="2">MULE transposase domain-containing protein</fullName>
    </recommendedName>
</protein>